<dbReference type="Pfam" id="PF02803">
    <property type="entry name" value="Thiolase_C"/>
    <property type="match status" value="1"/>
</dbReference>
<keyword evidence="2 5" id="KW-0808">Transferase</keyword>
<dbReference type="PANTHER" id="PTHR18919">
    <property type="entry name" value="ACETYL-COA C-ACYLTRANSFERASE"/>
    <property type="match status" value="1"/>
</dbReference>
<dbReference type="PROSITE" id="PS00737">
    <property type="entry name" value="THIOLASE_2"/>
    <property type="match status" value="1"/>
</dbReference>
<dbReference type="InterPro" id="IPR020613">
    <property type="entry name" value="Thiolase_CS"/>
</dbReference>
<dbReference type="InterPro" id="IPR002155">
    <property type="entry name" value="Thiolase"/>
</dbReference>
<dbReference type="GO" id="GO:0003988">
    <property type="term" value="F:acetyl-CoA C-acyltransferase activity"/>
    <property type="evidence" value="ECO:0007669"/>
    <property type="project" value="UniProtKB-EC"/>
</dbReference>
<comment type="similarity">
    <text evidence="1 5">Belongs to the thiolase-like superfamily. Thiolase family.</text>
</comment>
<keyword evidence="3 5" id="KW-0012">Acyltransferase</keyword>
<gene>
    <name evidence="8" type="ORF">H1D44_07140</name>
    <name evidence="9" type="ORF">HOP48_08140</name>
</gene>
<dbReference type="InterPro" id="IPR016039">
    <property type="entry name" value="Thiolase-like"/>
</dbReference>
<feature type="domain" description="Thiolase N-terminal" evidence="6">
    <location>
        <begin position="28"/>
        <end position="265"/>
    </location>
</feature>
<feature type="active site" description="Proton acceptor" evidence="4">
    <location>
        <position position="352"/>
    </location>
</feature>
<dbReference type="CDD" id="cd00751">
    <property type="entry name" value="thiolase"/>
    <property type="match status" value="1"/>
</dbReference>
<keyword evidence="11" id="KW-1185">Reference proteome</keyword>
<organism evidence="8 10">
    <name type="scientific">Billgrantia kenyensis</name>
    <dbReference type="NCBI Taxonomy" id="321266"/>
    <lineage>
        <taxon>Bacteria</taxon>
        <taxon>Pseudomonadati</taxon>
        <taxon>Pseudomonadota</taxon>
        <taxon>Gammaproteobacteria</taxon>
        <taxon>Oceanospirillales</taxon>
        <taxon>Halomonadaceae</taxon>
        <taxon>Billgrantia</taxon>
    </lineage>
</organism>
<evidence type="ECO:0000256" key="2">
    <source>
        <dbReference type="ARBA" id="ARBA00022679"/>
    </source>
</evidence>
<evidence type="ECO:0000313" key="10">
    <source>
        <dbReference type="Proteomes" id="UP000518091"/>
    </source>
</evidence>
<evidence type="ECO:0000256" key="3">
    <source>
        <dbReference type="ARBA" id="ARBA00023315"/>
    </source>
</evidence>
<protein>
    <submittedName>
        <fullName evidence="8">Acetyl-CoA C-acyltransferase</fullName>
        <ecNumber evidence="8">2.3.1.16</ecNumber>
    </submittedName>
</protein>
<evidence type="ECO:0000256" key="5">
    <source>
        <dbReference type="RuleBase" id="RU003557"/>
    </source>
</evidence>
<name>A0A7W0ADI6_9GAMM</name>
<feature type="active site" description="Proton acceptor" evidence="4">
    <location>
        <position position="382"/>
    </location>
</feature>
<evidence type="ECO:0000256" key="4">
    <source>
        <dbReference type="PIRSR" id="PIRSR000429-1"/>
    </source>
</evidence>
<dbReference type="PANTHER" id="PTHR18919:SF140">
    <property type="entry name" value="ACETYL-COA C-ACETYLTRANSFERASE (ACETOACETYL-COA THIOLASE) (ACAB-5)"/>
    <property type="match status" value="1"/>
</dbReference>
<evidence type="ECO:0000313" key="11">
    <source>
        <dbReference type="Proteomes" id="UP000814353"/>
    </source>
</evidence>
<dbReference type="Proteomes" id="UP000518091">
    <property type="component" value="Unassembled WGS sequence"/>
</dbReference>
<dbReference type="Pfam" id="PF00108">
    <property type="entry name" value="Thiolase_N"/>
    <property type="match status" value="1"/>
</dbReference>
<evidence type="ECO:0000313" key="9">
    <source>
        <dbReference type="EMBL" id="MCG6661522.1"/>
    </source>
</evidence>
<dbReference type="AlphaFoldDB" id="A0A7W0ADI6"/>
<reference evidence="8 10" key="2">
    <citation type="submission" date="2020-07" db="EMBL/GenBank/DDBJ databases">
        <title>Identification of Halomonas strains.</title>
        <authorList>
            <person name="Xiao Z."/>
            <person name="Shen J."/>
        </authorList>
    </citation>
    <scope>NUCLEOTIDE SEQUENCE [LARGE SCALE GENOMIC DNA]</scope>
    <source>
        <strain evidence="8 10">DSM 17331</strain>
    </source>
</reference>
<feature type="domain" description="Thiolase C-terminal" evidence="7">
    <location>
        <begin position="274"/>
        <end position="395"/>
    </location>
</feature>
<dbReference type="InterPro" id="IPR020616">
    <property type="entry name" value="Thiolase_N"/>
</dbReference>
<comment type="caution">
    <text evidence="8">The sequence shown here is derived from an EMBL/GenBank/DDBJ whole genome shotgun (WGS) entry which is preliminary data.</text>
</comment>
<dbReference type="EMBL" id="JACEFT010000005">
    <property type="protein sequence ID" value="MBA2778674.1"/>
    <property type="molecule type" value="Genomic_DNA"/>
</dbReference>
<dbReference type="InterPro" id="IPR020617">
    <property type="entry name" value="Thiolase_C"/>
</dbReference>
<evidence type="ECO:0000313" key="8">
    <source>
        <dbReference type="EMBL" id="MBA2778674.1"/>
    </source>
</evidence>
<dbReference type="RefSeq" id="WP_181514150.1">
    <property type="nucleotide sequence ID" value="NZ_JABFUB010000005.1"/>
</dbReference>
<reference evidence="9 11" key="1">
    <citation type="submission" date="2020-05" db="EMBL/GenBank/DDBJ databases">
        <title>Comparative genomic analysis of denitrifying bacteria from Halomonas genus.</title>
        <authorList>
            <person name="Wang L."/>
            <person name="Shao Z."/>
        </authorList>
    </citation>
    <scope>NUCLEOTIDE SEQUENCE [LARGE SCALE GENOMIC DNA]</scope>
    <source>
        <strain evidence="9 11">DSM 17331</strain>
    </source>
</reference>
<dbReference type="NCBIfam" id="TIGR01930">
    <property type="entry name" value="AcCoA-C-Actrans"/>
    <property type="match status" value="1"/>
</dbReference>
<sequence length="396" mass="41168">MKDAYLVDYCRSAFTRAHPRKPEVDGWADTRSDSLLAQVIDALLARGDLDPQAVEDLSIGCALPVKEQWSFGGRYPLWLSSRLGPQGRGCATRQIDQQCGSGLAALRSAAREIQAGAVSVAIAGGMENMTRVPMGPALFKEGVLTSPDLLRDAAWLDIDVALNMGITAERLARATGIERDAMDAFALESHRRAARAEADNRYAGERLALTNPAGEVVERDANIRPDTSMERLSGLGPVFVEDGGVTAGNSSPLTSGAAAALVMSEAAVERHGATPLARIVAFADVGVAPECMGAGAAAAASQALARAGLDASRIDAWEINEAFAAVPLHAIRTLGLDPARVNVWGGALALGHPLGATGVRLTGTLARILAERGGRYGCATACIGGGQGIAVVLERA</sequence>
<evidence type="ECO:0000259" key="6">
    <source>
        <dbReference type="Pfam" id="PF00108"/>
    </source>
</evidence>
<evidence type="ECO:0000259" key="7">
    <source>
        <dbReference type="Pfam" id="PF02803"/>
    </source>
</evidence>
<accession>A0A7W0ADI6</accession>
<dbReference type="Gene3D" id="3.40.47.10">
    <property type="match status" value="1"/>
</dbReference>
<dbReference type="EC" id="2.3.1.16" evidence="8"/>
<proteinExistence type="inferred from homology"/>
<feature type="active site" description="Acyl-thioester intermediate" evidence="4">
    <location>
        <position position="99"/>
    </location>
</feature>
<dbReference type="Proteomes" id="UP000814353">
    <property type="component" value="Unassembled WGS sequence"/>
</dbReference>
<evidence type="ECO:0000256" key="1">
    <source>
        <dbReference type="ARBA" id="ARBA00010982"/>
    </source>
</evidence>
<dbReference type="PIRSF" id="PIRSF000429">
    <property type="entry name" value="Ac-CoA_Ac_transf"/>
    <property type="match status" value="1"/>
</dbReference>
<dbReference type="EMBL" id="JABFUB010000005">
    <property type="protein sequence ID" value="MCG6661522.1"/>
    <property type="molecule type" value="Genomic_DNA"/>
</dbReference>
<dbReference type="SUPFAM" id="SSF53901">
    <property type="entry name" value="Thiolase-like"/>
    <property type="match status" value="1"/>
</dbReference>